<accession>A0A285TLP9</accession>
<proteinExistence type="predicted"/>
<dbReference type="RefSeq" id="WP_097074657.1">
    <property type="nucleotide sequence ID" value="NZ_OBMQ01000013.1"/>
</dbReference>
<feature type="transmembrane region" description="Helical" evidence="1">
    <location>
        <begin position="156"/>
        <end position="176"/>
    </location>
</feature>
<organism evidence="2 3">
    <name type="scientific">Ureibacillus xyleni</name>
    <dbReference type="NCBI Taxonomy" id="614648"/>
    <lineage>
        <taxon>Bacteria</taxon>
        <taxon>Bacillati</taxon>
        <taxon>Bacillota</taxon>
        <taxon>Bacilli</taxon>
        <taxon>Bacillales</taxon>
        <taxon>Caryophanaceae</taxon>
        <taxon>Ureibacillus</taxon>
    </lineage>
</organism>
<name>A0A285TLP9_9BACL</name>
<keyword evidence="1" id="KW-1133">Transmembrane helix</keyword>
<dbReference type="AlphaFoldDB" id="A0A285TLP9"/>
<keyword evidence="3" id="KW-1185">Reference proteome</keyword>
<evidence type="ECO:0000256" key="1">
    <source>
        <dbReference type="SAM" id="Phobius"/>
    </source>
</evidence>
<dbReference type="EMBL" id="OBMQ01000013">
    <property type="protein sequence ID" value="SOC21656.1"/>
    <property type="molecule type" value="Genomic_DNA"/>
</dbReference>
<keyword evidence="1" id="KW-0472">Membrane</keyword>
<feature type="transmembrane region" description="Helical" evidence="1">
    <location>
        <begin position="72"/>
        <end position="95"/>
    </location>
</feature>
<feature type="transmembrane region" description="Helical" evidence="1">
    <location>
        <begin position="6"/>
        <end position="25"/>
    </location>
</feature>
<keyword evidence="1" id="KW-0812">Transmembrane</keyword>
<protein>
    <submittedName>
        <fullName evidence="2">Uncharacterized protein</fullName>
    </submittedName>
</protein>
<evidence type="ECO:0000313" key="3">
    <source>
        <dbReference type="Proteomes" id="UP000219636"/>
    </source>
</evidence>
<feature type="transmembrane region" description="Helical" evidence="1">
    <location>
        <begin position="45"/>
        <end position="66"/>
    </location>
</feature>
<feature type="transmembrane region" description="Helical" evidence="1">
    <location>
        <begin position="182"/>
        <end position="206"/>
    </location>
</feature>
<dbReference type="Proteomes" id="UP000219636">
    <property type="component" value="Unassembled WGS sequence"/>
</dbReference>
<feature type="transmembrane region" description="Helical" evidence="1">
    <location>
        <begin position="102"/>
        <end position="124"/>
    </location>
</feature>
<dbReference type="OrthoDB" id="2440835at2"/>
<gene>
    <name evidence="2" type="ORF">SAMN05880501_11338</name>
</gene>
<reference evidence="3" key="1">
    <citation type="submission" date="2017-08" db="EMBL/GenBank/DDBJ databases">
        <authorList>
            <person name="Varghese N."/>
            <person name="Submissions S."/>
        </authorList>
    </citation>
    <scope>NUCLEOTIDE SEQUENCE [LARGE SCALE GENOMIC DNA]</scope>
    <source>
        <strain evidence="3">JC22</strain>
    </source>
</reference>
<feature type="transmembrane region" description="Helical" evidence="1">
    <location>
        <begin position="130"/>
        <end position="149"/>
    </location>
</feature>
<sequence length="210" mass="24480">MAITAKIFSLATIFFSIVAGLLLFYWMNPSSKEQKRKQLEEVTDFFINFVIFMWIGKVLLNLSIFVKDPLAILAYPVDSTSFYVAIIGSILRLIYKQRKNKLPIISLLIPIILTASFMFEFIQFVQDQNVYSLTNLIFYGILVTIFYYLKEKLSTVTLYSILLISWLVGTLLMFFTQPFVSVFGYLLSWPFILLFFLFMTIVLISIKLKR</sequence>
<evidence type="ECO:0000313" key="2">
    <source>
        <dbReference type="EMBL" id="SOC21656.1"/>
    </source>
</evidence>